<reference evidence="2" key="1">
    <citation type="submission" date="2022-12" db="EMBL/GenBank/DDBJ databases">
        <authorList>
            <person name="Alioto T."/>
            <person name="Alioto T."/>
            <person name="Gomez Garrido J."/>
        </authorList>
    </citation>
    <scope>NUCLEOTIDE SEQUENCE</scope>
</reference>
<evidence type="ECO:0000313" key="2">
    <source>
        <dbReference type="EMBL" id="CAI5787819.1"/>
    </source>
</evidence>
<name>A0AA35L1U4_9SAUR</name>
<dbReference type="AlphaFoldDB" id="A0AA35L1U4"/>
<accession>A0AA35L1U4</accession>
<protein>
    <submittedName>
        <fullName evidence="2">Uncharacterized protein</fullName>
    </submittedName>
</protein>
<feature type="region of interest" description="Disordered" evidence="1">
    <location>
        <begin position="91"/>
        <end position="110"/>
    </location>
</feature>
<gene>
    <name evidence="2" type="ORF">PODLI_1B040442</name>
</gene>
<dbReference type="EMBL" id="OX395136">
    <property type="protein sequence ID" value="CAI5787819.1"/>
    <property type="molecule type" value="Genomic_DNA"/>
</dbReference>
<sequence>MSRKDEAYLQKTYKTDSLPICFSHGPLAFPKARLPHPGFSESPAACRGHFFPLPPLPRTFPGARIAIFPAPKNGNTVAGEQVLASLLHLRRASGGPGRDGGPRRRIPAKAKSCRHQTHLTATATAGEKEGRRILGSLRAASGSREKTPQTRVRQLREREGIAQLGVERRRRPGTVHKVL</sequence>
<evidence type="ECO:0000313" key="3">
    <source>
        <dbReference type="Proteomes" id="UP001178461"/>
    </source>
</evidence>
<keyword evidence="3" id="KW-1185">Reference proteome</keyword>
<evidence type="ECO:0000256" key="1">
    <source>
        <dbReference type="SAM" id="MobiDB-lite"/>
    </source>
</evidence>
<proteinExistence type="predicted"/>
<dbReference type="Proteomes" id="UP001178461">
    <property type="component" value="Chromosome 11"/>
</dbReference>
<organism evidence="2 3">
    <name type="scientific">Podarcis lilfordi</name>
    <name type="common">Lilford's wall lizard</name>
    <dbReference type="NCBI Taxonomy" id="74358"/>
    <lineage>
        <taxon>Eukaryota</taxon>
        <taxon>Metazoa</taxon>
        <taxon>Chordata</taxon>
        <taxon>Craniata</taxon>
        <taxon>Vertebrata</taxon>
        <taxon>Euteleostomi</taxon>
        <taxon>Lepidosauria</taxon>
        <taxon>Squamata</taxon>
        <taxon>Bifurcata</taxon>
        <taxon>Unidentata</taxon>
        <taxon>Episquamata</taxon>
        <taxon>Laterata</taxon>
        <taxon>Lacertibaenia</taxon>
        <taxon>Lacertidae</taxon>
        <taxon>Podarcis</taxon>
    </lineage>
</organism>